<accession>A0A9P8PRR7</accession>
<name>A0A9P8PRR7_9ASCO</name>
<proteinExistence type="predicted"/>
<evidence type="ECO:0000313" key="2">
    <source>
        <dbReference type="Proteomes" id="UP000769528"/>
    </source>
</evidence>
<dbReference type="Proteomes" id="UP000769528">
    <property type="component" value="Unassembled WGS sequence"/>
</dbReference>
<reference evidence="1" key="2">
    <citation type="submission" date="2021-01" db="EMBL/GenBank/DDBJ databases">
        <authorList>
            <person name="Schikora-Tamarit M.A."/>
        </authorList>
    </citation>
    <scope>NUCLEOTIDE SEQUENCE</scope>
    <source>
        <strain evidence="1">CBS6341</strain>
    </source>
</reference>
<protein>
    <submittedName>
        <fullName evidence="1">Uncharacterized protein</fullName>
    </submittedName>
</protein>
<gene>
    <name evidence="1" type="ORF">WICMUC_001872</name>
</gene>
<comment type="caution">
    <text evidence="1">The sequence shown here is derived from an EMBL/GenBank/DDBJ whole genome shotgun (WGS) entry which is preliminary data.</text>
</comment>
<evidence type="ECO:0000313" key="1">
    <source>
        <dbReference type="EMBL" id="KAH3677117.1"/>
    </source>
</evidence>
<keyword evidence="2" id="KW-1185">Reference proteome</keyword>
<reference evidence="1" key="1">
    <citation type="journal article" date="2021" name="Open Biol.">
        <title>Shared evolutionary footprints suggest mitochondrial oxidative damage underlies multiple complex I losses in fungi.</title>
        <authorList>
            <person name="Schikora-Tamarit M.A."/>
            <person name="Marcet-Houben M."/>
            <person name="Nosek J."/>
            <person name="Gabaldon T."/>
        </authorList>
    </citation>
    <scope>NUCLEOTIDE SEQUENCE</scope>
    <source>
        <strain evidence="1">CBS6341</strain>
    </source>
</reference>
<organism evidence="1 2">
    <name type="scientific">Wickerhamomyces mucosus</name>
    <dbReference type="NCBI Taxonomy" id="1378264"/>
    <lineage>
        <taxon>Eukaryota</taxon>
        <taxon>Fungi</taxon>
        <taxon>Dikarya</taxon>
        <taxon>Ascomycota</taxon>
        <taxon>Saccharomycotina</taxon>
        <taxon>Saccharomycetes</taxon>
        <taxon>Phaffomycetales</taxon>
        <taxon>Wickerhamomycetaceae</taxon>
        <taxon>Wickerhamomyces</taxon>
    </lineage>
</organism>
<sequence>MSAIDFTKLPAELWVENVKHVPFMERDMIRSKLPELNPLLDKDEIILRVVHIDQSIPSSVQRLLSSNPNVMYLVLKEELSRNINETHAQMKILSKAIKDPANINKILTIEYAVDVEDSYSSWRGSDVYSSIYEHIIGIRHCFKIFRTPTDRFPTIDINKGLPLSECVVDLVFAPEDLQTDARLMMVKSKTQDGSKYGMEVIEDDSQIGNHIDFDSYIGFYDFSRYFYKYSIDGKTISKEERNAGIKRDLVYIELICENLGVDYPKFCNDPLITRLRMEARCNRKLPVAIWRQSGKN</sequence>
<dbReference type="AlphaFoldDB" id="A0A9P8PRR7"/>
<dbReference type="EMBL" id="JAEUBF010000550">
    <property type="protein sequence ID" value="KAH3677117.1"/>
    <property type="molecule type" value="Genomic_DNA"/>
</dbReference>